<dbReference type="GO" id="GO:0000981">
    <property type="term" value="F:DNA-binding transcription factor activity, RNA polymerase II-specific"/>
    <property type="evidence" value="ECO:0007669"/>
    <property type="project" value="InterPro"/>
</dbReference>
<dbReference type="PANTHER" id="PTHR37534">
    <property type="entry name" value="TRANSCRIPTIONAL ACTIVATOR PROTEIN UGA3"/>
    <property type="match status" value="1"/>
</dbReference>
<evidence type="ECO:0008006" key="5">
    <source>
        <dbReference type="Google" id="ProtNLM"/>
    </source>
</evidence>
<dbReference type="InterPro" id="IPR036864">
    <property type="entry name" value="Zn2-C6_fun-type_DNA-bd_sf"/>
</dbReference>
<dbReference type="EMBL" id="CAJMWT010000846">
    <property type="protein sequence ID" value="CAE6357351.1"/>
    <property type="molecule type" value="Genomic_DNA"/>
</dbReference>
<organism evidence="3 4">
    <name type="scientific">Rhizoctonia solani</name>
    <dbReference type="NCBI Taxonomy" id="456999"/>
    <lineage>
        <taxon>Eukaryota</taxon>
        <taxon>Fungi</taxon>
        <taxon>Dikarya</taxon>
        <taxon>Basidiomycota</taxon>
        <taxon>Agaricomycotina</taxon>
        <taxon>Agaricomycetes</taxon>
        <taxon>Cantharellales</taxon>
        <taxon>Ceratobasidiaceae</taxon>
        <taxon>Rhizoctonia</taxon>
    </lineage>
</organism>
<dbReference type="InterPro" id="IPR001138">
    <property type="entry name" value="Zn2Cys6_DnaBD"/>
</dbReference>
<reference evidence="3" key="1">
    <citation type="submission" date="2021-01" db="EMBL/GenBank/DDBJ databases">
        <authorList>
            <person name="Kaushik A."/>
        </authorList>
    </citation>
    <scope>NUCLEOTIDE SEQUENCE</scope>
    <source>
        <strain evidence="3">AG2-2IIIB</strain>
    </source>
</reference>
<dbReference type="Proteomes" id="UP000663843">
    <property type="component" value="Unassembled WGS sequence"/>
</dbReference>
<protein>
    <recommendedName>
        <fullName evidence="5">Zn(2)-C6 fungal-type domain-containing protein</fullName>
    </recommendedName>
</protein>
<comment type="caution">
    <text evidence="3">The sequence shown here is derived from an EMBL/GenBank/DDBJ whole genome shotgun (WGS) entry which is preliminary data.</text>
</comment>
<name>A0A8H2ZWQ4_9AGAM</name>
<evidence type="ECO:0000313" key="3">
    <source>
        <dbReference type="EMBL" id="CAE6357351.1"/>
    </source>
</evidence>
<feature type="non-terminal residue" evidence="3">
    <location>
        <position position="1"/>
    </location>
</feature>
<dbReference type="CDD" id="cd00067">
    <property type="entry name" value="GAL4"/>
    <property type="match status" value="1"/>
</dbReference>
<dbReference type="Pfam" id="PF11951">
    <property type="entry name" value="Fungal_trans_2"/>
    <property type="match status" value="1"/>
</dbReference>
<proteinExistence type="predicted"/>
<dbReference type="GO" id="GO:0005634">
    <property type="term" value="C:nucleus"/>
    <property type="evidence" value="ECO:0007669"/>
    <property type="project" value="UniProtKB-SubCell"/>
</dbReference>
<evidence type="ECO:0000313" key="4">
    <source>
        <dbReference type="Proteomes" id="UP000663843"/>
    </source>
</evidence>
<evidence type="ECO:0000256" key="2">
    <source>
        <dbReference type="ARBA" id="ARBA00023242"/>
    </source>
</evidence>
<accession>A0A8H2ZWQ4</accession>
<dbReference type="PANTHER" id="PTHR37534:SF46">
    <property type="entry name" value="ZN(II)2CYS6 TRANSCRIPTION FACTOR (EUROFUNG)"/>
    <property type="match status" value="1"/>
</dbReference>
<evidence type="ECO:0000256" key="1">
    <source>
        <dbReference type="ARBA" id="ARBA00004123"/>
    </source>
</evidence>
<keyword evidence="2" id="KW-0539">Nucleus</keyword>
<dbReference type="InterPro" id="IPR021858">
    <property type="entry name" value="Fun_TF"/>
</dbReference>
<dbReference type="SUPFAM" id="SSF57701">
    <property type="entry name" value="Zn2/Cys6 DNA-binding domain"/>
    <property type="match status" value="1"/>
</dbReference>
<gene>
    <name evidence="3" type="ORF">RDB_LOCUS10027</name>
</gene>
<comment type="subcellular location">
    <subcellularLocation>
        <location evidence="1">Nucleus</location>
    </subcellularLocation>
</comment>
<dbReference type="AlphaFoldDB" id="A0A8H2ZWQ4"/>
<sequence>SFTTHPRRMELSSICTNCIERNRVCDGAQPVCNTCIRDGRFCSGSEPLHYIPESPTSLCDITEYSTVNPLLQAVSVIISTPLWAGRPPDNYANHLSPSLESDSYFQDGLDVLPRYSVIPKSLPPDPSIVSNALPFISYQYTRMINHMAFGIPPPSIMVTIMQRLSISATTFSSMTLGAKILQTMIDAVDQTDWTIYEKSVDDLHWQACNTPEEGSSLICTRGRLTAAIELTGYKFFLSNNVSGYSFLSRIAPLVMRIASFYPQIWTKQGKISTHKMLDLGILELCSFVWVDTMSSTLLGTVPLLGYDTSICKKANTRSLMEWMNGCPREFILWFSRLNILRGSKQRHRGKLPSEWGNIEADIKKLEPLVDKTECSRDNVARLAVVEGWRTALLIYLYTGLYGVPSSDRRVQSAVKQIIGLAQLVQHRTAFKRHLLAPAIFEHVLVWNLKGGP</sequence>
<dbReference type="GO" id="GO:0008270">
    <property type="term" value="F:zinc ion binding"/>
    <property type="evidence" value="ECO:0007669"/>
    <property type="project" value="InterPro"/>
</dbReference>